<dbReference type="PANTHER" id="PTHR12815">
    <property type="entry name" value="SORTING AND ASSEMBLY MACHINERY SAMM50 PROTEIN FAMILY MEMBER"/>
    <property type="match status" value="1"/>
</dbReference>
<proteinExistence type="inferred from homology"/>
<dbReference type="PANTHER" id="PTHR12815:SF47">
    <property type="entry name" value="TRANSLOCATION AND ASSEMBLY MODULE SUBUNIT TAMA"/>
    <property type="match status" value="1"/>
</dbReference>
<dbReference type="Proteomes" id="UP000013190">
    <property type="component" value="Unassembled WGS sequence"/>
</dbReference>
<evidence type="ECO:0000259" key="13">
    <source>
        <dbReference type="Pfam" id="PF07244"/>
    </source>
</evidence>
<feature type="compositionally biased region" description="Polar residues" evidence="11">
    <location>
        <begin position="154"/>
        <end position="166"/>
    </location>
</feature>
<evidence type="ECO:0000259" key="14">
    <source>
        <dbReference type="Pfam" id="PF17243"/>
    </source>
</evidence>
<evidence type="ECO:0000256" key="5">
    <source>
        <dbReference type="ARBA" id="ARBA00022692"/>
    </source>
</evidence>
<organism evidence="15 16">
    <name type="scientific">Acinetobacter modestus</name>
    <dbReference type="NCBI Taxonomy" id="1776740"/>
    <lineage>
        <taxon>Bacteria</taxon>
        <taxon>Pseudomonadati</taxon>
        <taxon>Pseudomonadota</taxon>
        <taxon>Gammaproteobacteria</taxon>
        <taxon>Moraxellales</taxon>
        <taxon>Moraxellaceae</taxon>
        <taxon>Acinetobacter</taxon>
    </lineage>
</organism>
<sequence length="911" mass="102859">MSSKANFKQLTLVHSMHLIFKMQSFPKLICSTFLITSCISATYAQEQLTDTSNTSNNKTVDQQSLNQVKSDQSTEDTSTVLSSSTNQPLANQAEQDSLLALKQQEQSNNQINELKPIQLDDNLENLPVIPVDQTMANEIFREAESAKNEAQAYRESTSKNPPTVVNDISQPELIEITKAPVDINRLMQDIQTDSKIVVEANETGRTLPEFQTQSDQPKEKVGFFRKIWNRFHPDNLMGAEKIPRITADVTGAPPALAANIKAKLSSFTQESFEDFNVALPQLRVLTNQAAQAVGYYNATYKFERVSDNKVKVIVTPNEPVRIKEQNIEFSGAGENLPQFQVLRLIPEQDKGDIFNHGKYETTKTRIVNAASDNGFFDSYWRLHDVKISQPEKVAEINLKYETGERYKLKQVEYRMSDPTKPLPLTQKVLDSLAPWKEGDDYAFWRVNALANNLTNTRYFNYTLVDTIKPDPIQPTLELAPDLQALVDQQKIQQSQLLNSQQKAELARQKVTSAQEVTQDVVDETQFSGGQAPQAYALARSMPLSHEHDDDEEERQKLEEQTRIEKKIPVVVTLNADRLNSLETGIGYGTDTGARVRSQYRRAIVNKYGHAFDANIEVSQIRQSIDGRYSIPYKHPLNDYFNLVGGYEREERNDIGPDINLLVESAVLGGERVIKNPLGDWQHIIGLRYRLDRLTKKGDIDINELPDAFKVSGIDSEQESLLFGYELSKTNSNSRLNPTKGFKQTYKLELGTESLLSNANMAILTGGWRFIYSLGENENHQFVGRADTSYIFTDDFNKVPYNLRFFTGGDQSLRGFDYKSLSPEENGFKIGGQALGVGSLEYNYQFKDGWRAAIFSDFGNAYDKQFSNPTEYSIGVGIRWRSPIGPIRLDVASGISNDNNPIRLHFFIGSQL</sequence>
<comment type="subcellular location">
    <subcellularLocation>
        <location evidence="1">Cell outer membrane</location>
    </subcellularLocation>
</comment>
<evidence type="ECO:0000256" key="1">
    <source>
        <dbReference type="ARBA" id="ARBA00004442"/>
    </source>
</evidence>
<evidence type="ECO:0000256" key="3">
    <source>
        <dbReference type="ARBA" id="ARBA00015419"/>
    </source>
</evidence>
<evidence type="ECO:0000256" key="11">
    <source>
        <dbReference type="SAM" id="MobiDB-lite"/>
    </source>
</evidence>
<dbReference type="EMBL" id="APOJ01000023">
    <property type="protein sequence ID" value="ENU27159.1"/>
    <property type="molecule type" value="Genomic_DNA"/>
</dbReference>
<keyword evidence="16" id="KW-1185">Reference proteome</keyword>
<keyword evidence="5" id="KW-0812">Transmembrane</keyword>
<protein>
    <recommendedName>
        <fullName evidence="3">Translocation and assembly module subunit TamA</fullName>
    </recommendedName>
    <alternativeName>
        <fullName evidence="9">Autotransporter assembly factor TamA</fullName>
    </alternativeName>
</protein>
<evidence type="ECO:0000259" key="12">
    <source>
        <dbReference type="Pfam" id="PF01103"/>
    </source>
</evidence>
<accession>A0ABP2TXW6</accession>
<evidence type="ECO:0000256" key="7">
    <source>
        <dbReference type="ARBA" id="ARBA00023136"/>
    </source>
</evidence>
<dbReference type="Gene3D" id="3.10.20.310">
    <property type="entry name" value="membrane protein fhac"/>
    <property type="match status" value="3"/>
</dbReference>
<reference evidence="16" key="1">
    <citation type="submission" date="2013-02" db="EMBL/GenBank/DDBJ databases">
        <title>The Genome Sequence of Acinetobacter sp. NIPH 236.</title>
        <authorList>
            <consortium name="The Broad Institute Genome Sequencing Platform"/>
            <consortium name="The Broad Institute Genome Sequencing Center for Infectious Disease"/>
            <person name="Cerqueira G."/>
            <person name="Feldgarden M."/>
            <person name="Courvalin P."/>
            <person name="Perichon B."/>
            <person name="Grillot-Courvalin C."/>
            <person name="Clermont D."/>
            <person name="Rocha E."/>
            <person name="Yoon E.-J."/>
            <person name="Nemec A."/>
            <person name="Walker B."/>
            <person name="Young S.K."/>
            <person name="Zeng Q."/>
            <person name="Gargeya S."/>
            <person name="Fitzgerald M."/>
            <person name="Haas B."/>
            <person name="Abouelleil A."/>
            <person name="Alvarado L."/>
            <person name="Arachchi H.M."/>
            <person name="Berlin A.M."/>
            <person name="Chapman S.B."/>
            <person name="Dewar J."/>
            <person name="Goldberg J."/>
            <person name="Griggs A."/>
            <person name="Gujja S."/>
            <person name="Hansen M."/>
            <person name="Howarth C."/>
            <person name="Imamovic A."/>
            <person name="Larimer J."/>
            <person name="McCowan C."/>
            <person name="Murphy C."/>
            <person name="Neiman D."/>
            <person name="Pearson M."/>
            <person name="Priest M."/>
            <person name="Roberts A."/>
            <person name="Saif S."/>
            <person name="Shea T."/>
            <person name="Sisk P."/>
            <person name="Sykes S."/>
            <person name="Wortman J."/>
            <person name="Nusbaum C."/>
            <person name="Birren B."/>
        </authorList>
    </citation>
    <scope>NUCLEOTIDE SEQUENCE [LARGE SCALE GENOMIC DNA]</scope>
    <source>
        <strain evidence="16">NIPH 236</strain>
    </source>
</reference>
<evidence type="ECO:0000256" key="2">
    <source>
        <dbReference type="ARBA" id="ARBA00010248"/>
    </source>
</evidence>
<keyword evidence="6" id="KW-0732">Signal</keyword>
<feature type="region of interest" description="Disordered" evidence="11">
    <location>
        <begin position="146"/>
        <end position="166"/>
    </location>
</feature>
<keyword evidence="4" id="KW-1134">Transmembrane beta strand</keyword>
<dbReference type="Pfam" id="PF01103">
    <property type="entry name" value="Omp85"/>
    <property type="match status" value="1"/>
</dbReference>
<evidence type="ECO:0000313" key="16">
    <source>
        <dbReference type="Proteomes" id="UP000013190"/>
    </source>
</evidence>
<evidence type="ECO:0000256" key="6">
    <source>
        <dbReference type="ARBA" id="ARBA00022729"/>
    </source>
</evidence>
<dbReference type="Pfam" id="PF07244">
    <property type="entry name" value="POTRA"/>
    <property type="match status" value="1"/>
</dbReference>
<feature type="region of interest" description="Disordered" evidence="11">
    <location>
        <begin position="49"/>
        <end position="89"/>
    </location>
</feature>
<keyword evidence="7" id="KW-0472">Membrane</keyword>
<gene>
    <name evidence="15" type="ORF">F992_01766</name>
</gene>
<feature type="domain" description="TamA POTRA" evidence="14">
    <location>
        <begin position="248"/>
        <end position="315"/>
    </location>
</feature>
<dbReference type="InterPro" id="IPR039910">
    <property type="entry name" value="D15-like"/>
</dbReference>
<feature type="domain" description="POTRA" evidence="13">
    <location>
        <begin position="325"/>
        <end position="401"/>
    </location>
</feature>
<evidence type="ECO:0000313" key="15">
    <source>
        <dbReference type="EMBL" id="ENU27159.1"/>
    </source>
</evidence>
<dbReference type="InterPro" id="IPR000184">
    <property type="entry name" value="Bac_surfAg_D15"/>
</dbReference>
<comment type="caution">
    <text evidence="15">The sequence shown here is derived from an EMBL/GenBank/DDBJ whole genome shotgun (WGS) entry which is preliminary data.</text>
</comment>
<dbReference type="Pfam" id="PF17243">
    <property type="entry name" value="POTRA_TamA_1"/>
    <property type="match status" value="1"/>
</dbReference>
<dbReference type="GeneID" id="92835157"/>
<keyword evidence="8" id="KW-0998">Cell outer membrane</keyword>
<evidence type="ECO:0000256" key="4">
    <source>
        <dbReference type="ARBA" id="ARBA00022452"/>
    </source>
</evidence>
<feature type="domain" description="Bacterial surface antigen (D15)" evidence="12">
    <location>
        <begin position="608"/>
        <end position="909"/>
    </location>
</feature>
<name>A0ABP2TXW6_9GAMM</name>
<comment type="similarity">
    <text evidence="2">Belongs to the TamA family.</text>
</comment>
<comment type="subunit">
    <text evidence="10">Interacts with TamB to form the translocation and assembly module (TAM).</text>
</comment>
<evidence type="ECO:0000256" key="9">
    <source>
        <dbReference type="ARBA" id="ARBA00033063"/>
    </source>
</evidence>
<dbReference type="InterPro" id="IPR035243">
    <property type="entry name" value="TamA_POTRA_Dom_1"/>
</dbReference>
<evidence type="ECO:0000256" key="8">
    <source>
        <dbReference type="ARBA" id="ARBA00023237"/>
    </source>
</evidence>
<reference evidence="15 16" key="2">
    <citation type="journal article" date="2016" name="Int. J. Syst. Evol. Microbiol.">
        <title>Taxonomy of haemolytic and/or proteolytic strains of the genus Acinetobacter with the proposal of Acinetobacter courvalinii sp. nov. (genomic species 14 sensu Bouvet &amp; Jeanjean), Acinetobacter dispersus sp. nov. (genomic species 17), Acinetobacter modestus sp. nov., Acinetobacter proteolyticus sp. nov. and Acinetobacter vivianii sp. nov.</title>
        <authorList>
            <person name="Nemec A."/>
            <person name="Radolfova-Krizova L."/>
            <person name="Maixnerova M."/>
            <person name="Vrestiakova E."/>
            <person name="Jezek P."/>
            <person name="Sedo O."/>
        </authorList>
    </citation>
    <scope>NUCLEOTIDE SEQUENCE [LARGE SCALE GENOMIC DNA]</scope>
    <source>
        <strain evidence="15 16">NIPH 236</strain>
    </source>
</reference>
<dbReference type="RefSeq" id="WP_004661854.1">
    <property type="nucleotide sequence ID" value="NZ_BMDV01000002.1"/>
</dbReference>
<dbReference type="Gene3D" id="2.40.160.50">
    <property type="entry name" value="membrane protein fhac: a member of the omp85/tpsb transporter family"/>
    <property type="match status" value="1"/>
</dbReference>
<dbReference type="InterPro" id="IPR010827">
    <property type="entry name" value="BamA/TamA_POTRA"/>
</dbReference>
<evidence type="ECO:0000256" key="10">
    <source>
        <dbReference type="ARBA" id="ARBA00093548"/>
    </source>
</evidence>